<dbReference type="NCBIfam" id="TIGR00787">
    <property type="entry name" value="dctP"/>
    <property type="match status" value="1"/>
</dbReference>
<dbReference type="CDD" id="cd13671">
    <property type="entry name" value="PBP2_TRAP_SBP_like_3"/>
    <property type="match status" value="1"/>
</dbReference>
<reference evidence="3 4" key="1">
    <citation type="submission" date="2024-05" db="EMBL/GenBank/DDBJ databases">
        <authorList>
            <person name="Venkateswaran K."/>
        </authorList>
    </citation>
    <scope>NUCLEOTIDE SEQUENCE [LARGE SCALE GENOMIC DNA]</scope>
    <source>
        <strain evidence="3 4">179-C4-2-HS</strain>
    </source>
</reference>
<feature type="chain" id="PRO_5047380205" evidence="2">
    <location>
        <begin position="25"/>
        <end position="342"/>
    </location>
</feature>
<dbReference type="InterPro" id="IPR038404">
    <property type="entry name" value="TRAP_DctP_sf"/>
</dbReference>
<accession>A0ABV4YPL1</accession>
<evidence type="ECO:0000256" key="2">
    <source>
        <dbReference type="SAM" id="SignalP"/>
    </source>
</evidence>
<proteinExistence type="predicted"/>
<evidence type="ECO:0000256" key="1">
    <source>
        <dbReference type="ARBA" id="ARBA00022729"/>
    </source>
</evidence>
<dbReference type="PANTHER" id="PTHR33376">
    <property type="match status" value="1"/>
</dbReference>
<dbReference type="RefSeq" id="WP_306075503.1">
    <property type="nucleotide sequence ID" value="NZ_JAROBZ020000001.1"/>
</dbReference>
<evidence type="ECO:0000313" key="4">
    <source>
        <dbReference type="Proteomes" id="UP001241748"/>
    </source>
</evidence>
<dbReference type="Pfam" id="PF03480">
    <property type="entry name" value="DctP"/>
    <property type="match status" value="1"/>
</dbReference>
<keyword evidence="1 2" id="KW-0732">Signal</keyword>
<dbReference type="InterPro" id="IPR018389">
    <property type="entry name" value="DctP_fam"/>
</dbReference>
<sequence>MRKLLSFVTTGILAAGLLAGCGNAANNTADGGGKESEVKAKTFKLAHNMSEDHPVHKALADFAEKVEENSDGQMKVEIFANGVLGAEKEVLEQLQGGAVDMTKVSAAALESFAPEYAVFSLPYLFVSKDHFYKSMESEAVQKLYGANKDKGFVGLTYYDSGARSFYTKDKVIKTPDDLKGLKIRVQDSPTAIEMIKLLGGNATPMAYGEVYTALQAGVIDGAESNETALTTGKHGEVAKEFSINEHTMIPDILVMSATTWNSLSEEQQKILTDAAAASTEYQKELWNKAIDEAITEAESKMDVKFTEVDKEPFIEKVKPMHEEYSKKDPNIKEIIEAIEALK</sequence>
<evidence type="ECO:0000313" key="3">
    <source>
        <dbReference type="EMBL" id="MFB3166785.1"/>
    </source>
</evidence>
<dbReference type="NCBIfam" id="NF037995">
    <property type="entry name" value="TRAP_S1"/>
    <property type="match status" value="1"/>
</dbReference>
<dbReference type="EMBL" id="JAROBZ020000001">
    <property type="protein sequence ID" value="MFB3166785.1"/>
    <property type="molecule type" value="Genomic_DNA"/>
</dbReference>
<dbReference type="InterPro" id="IPR004682">
    <property type="entry name" value="TRAP_DctP"/>
</dbReference>
<gene>
    <name evidence="3" type="ORF">P5G62_006650</name>
</gene>
<feature type="signal peptide" evidence="2">
    <location>
        <begin position="1"/>
        <end position="24"/>
    </location>
</feature>
<dbReference type="Gene3D" id="3.40.190.170">
    <property type="entry name" value="Bacterial extracellular solute-binding protein, family 7"/>
    <property type="match status" value="1"/>
</dbReference>
<dbReference type="PROSITE" id="PS51257">
    <property type="entry name" value="PROKAR_LIPOPROTEIN"/>
    <property type="match status" value="1"/>
</dbReference>
<dbReference type="PANTHER" id="PTHR33376:SF2">
    <property type="entry name" value="DICARBOXYLATE-BINDING PERIPLASMIC PROTEIN"/>
    <property type="match status" value="1"/>
</dbReference>
<comment type="caution">
    <text evidence="3">The sequence shown here is derived from an EMBL/GenBank/DDBJ whole genome shotgun (WGS) entry which is preliminary data.</text>
</comment>
<dbReference type="PIRSF" id="PIRSF006470">
    <property type="entry name" value="DctB"/>
    <property type="match status" value="1"/>
</dbReference>
<protein>
    <submittedName>
        <fullName evidence="3">TRAP transporter substrate-binding protein</fullName>
    </submittedName>
</protein>
<dbReference type="SUPFAM" id="SSF53850">
    <property type="entry name" value="Periplasmic binding protein-like II"/>
    <property type="match status" value="1"/>
</dbReference>
<keyword evidence="4" id="KW-1185">Reference proteome</keyword>
<organism evidence="3 4">
    <name type="scientific">Neobacillus driksii</name>
    <dbReference type="NCBI Taxonomy" id="3035913"/>
    <lineage>
        <taxon>Bacteria</taxon>
        <taxon>Bacillati</taxon>
        <taxon>Bacillota</taxon>
        <taxon>Bacilli</taxon>
        <taxon>Bacillales</taxon>
        <taxon>Bacillaceae</taxon>
        <taxon>Neobacillus</taxon>
    </lineage>
</organism>
<dbReference type="Proteomes" id="UP001241748">
    <property type="component" value="Unassembled WGS sequence"/>
</dbReference>
<name>A0ABV4YPL1_9BACI</name>